<name>A0A0P1AVY5_PLAHL</name>
<protein>
    <submittedName>
        <fullName evidence="1">Uncharacterized protein</fullName>
    </submittedName>
</protein>
<dbReference type="EMBL" id="CCYD01001572">
    <property type="protein sequence ID" value="CEG45390.1"/>
    <property type="molecule type" value="Genomic_DNA"/>
</dbReference>
<dbReference type="AlphaFoldDB" id="A0A0P1AVY5"/>
<proteinExistence type="predicted"/>
<dbReference type="RefSeq" id="XP_024581759.1">
    <property type="nucleotide sequence ID" value="XM_024716130.2"/>
</dbReference>
<reference evidence="2" key="1">
    <citation type="submission" date="2014-09" db="EMBL/GenBank/DDBJ databases">
        <authorList>
            <person name="Sharma Rahul"/>
            <person name="Thines Marco"/>
        </authorList>
    </citation>
    <scope>NUCLEOTIDE SEQUENCE [LARGE SCALE GENOMIC DNA]</scope>
</reference>
<evidence type="ECO:0000313" key="1">
    <source>
        <dbReference type="EMBL" id="CEG45390.1"/>
    </source>
</evidence>
<sequence length="104" mass="11472">MTSVPRDETHSSLVLNGGLKESPLQVTYIKLTIKIMLCALLTQLSPRNSCIFLLAVLELISSSAFTRMSKTTQIHDIGSIFTLANSDLSVVEQSKDLSVNFPFR</sequence>
<organism evidence="1 2">
    <name type="scientific">Plasmopara halstedii</name>
    <name type="common">Downy mildew of sunflower</name>
    <dbReference type="NCBI Taxonomy" id="4781"/>
    <lineage>
        <taxon>Eukaryota</taxon>
        <taxon>Sar</taxon>
        <taxon>Stramenopiles</taxon>
        <taxon>Oomycota</taxon>
        <taxon>Peronosporomycetes</taxon>
        <taxon>Peronosporales</taxon>
        <taxon>Peronosporaceae</taxon>
        <taxon>Plasmopara</taxon>
    </lineage>
</organism>
<dbReference type="GeneID" id="36409852"/>
<keyword evidence="2" id="KW-1185">Reference proteome</keyword>
<dbReference type="Proteomes" id="UP000054928">
    <property type="component" value="Unassembled WGS sequence"/>
</dbReference>
<accession>A0A0P1AVY5</accession>
<evidence type="ECO:0000313" key="2">
    <source>
        <dbReference type="Proteomes" id="UP000054928"/>
    </source>
</evidence>